<dbReference type="WBParaSite" id="JU765_v2.g10230.t1">
    <property type="protein sequence ID" value="JU765_v2.g10230.t1"/>
    <property type="gene ID" value="JU765_v2.g10230"/>
</dbReference>
<sequence>MSALERSKTAIPTFRKIISELRKSKGVLPRDSKEFRFLVDQMRGHQVTQKMHCKSPNEMEHLASTYASYLHSTRVLSQLHDRYKGNEKTVEESAHLVGLQVPEKNQWKL</sequence>
<protein>
    <submittedName>
        <fullName evidence="2">Protein FMC1 homolog</fullName>
    </submittedName>
</protein>
<proteinExistence type="predicted"/>
<evidence type="ECO:0000313" key="2">
    <source>
        <dbReference type="WBParaSite" id="JU765_v2.g10230.t1"/>
    </source>
</evidence>
<organism evidence="1 2">
    <name type="scientific">Panagrolaimus sp. JU765</name>
    <dbReference type="NCBI Taxonomy" id="591449"/>
    <lineage>
        <taxon>Eukaryota</taxon>
        <taxon>Metazoa</taxon>
        <taxon>Ecdysozoa</taxon>
        <taxon>Nematoda</taxon>
        <taxon>Chromadorea</taxon>
        <taxon>Rhabditida</taxon>
        <taxon>Tylenchina</taxon>
        <taxon>Panagrolaimomorpha</taxon>
        <taxon>Panagrolaimoidea</taxon>
        <taxon>Panagrolaimidae</taxon>
        <taxon>Panagrolaimus</taxon>
    </lineage>
</organism>
<name>A0AC34PUY9_9BILA</name>
<evidence type="ECO:0000313" key="1">
    <source>
        <dbReference type="Proteomes" id="UP000887576"/>
    </source>
</evidence>
<dbReference type="Proteomes" id="UP000887576">
    <property type="component" value="Unplaced"/>
</dbReference>
<reference evidence="2" key="1">
    <citation type="submission" date="2022-11" db="UniProtKB">
        <authorList>
            <consortium name="WormBaseParasite"/>
        </authorList>
    </citation>
    <scope>IDENTIFICATION</scope>
</reference>
<accession>A0AC34PUY9</accession>